<comment type="caution">
    <text evidence="1">The sequence shown here is derived from an EMBL/GenBank/DDBJ whole genome shotgun (WGS) entry which is preliminary data.</text>
</comment>
<dbReference type="OrthoDB" id="5297568at2"/>
<dbReference type="GO" id="GO:0003677">
    <property type="term" value="F:DNA binding"/>
    <property type="evidence" value="ECO:0007669"/>
    <property type="project" value="InterPro"/>
</dbReference>
<dbReference type="InterPro" id="IPR007459">
    <property type="entry name" value="DNA_pol3_chi"/>
</dbReference>
<evidence type="ECO:0000313" key="2">
    <source>
        <dbReference type="Proteomes" id="UP000288279"/>
    </source>
</evidence>
<organism evidence="1 2">
    <name type="scientific">Pseudidiomarina taiwanensis</name>
    <dbReference type="NCBI Taxonomy" id="337250"/>
    <lineage>
        <taxon>Bacteria</taxon>
        <taxon>Pseudomonadati</taxon>
        <taxon>Pseudomonadota</taxon>
        <taxon>Gammaproteobacteria</taxon>
        <taxon>Alteromonadales</taxon>
        <taxon>Idiomarinaceae</taxon>
        <taxon>Pseudidiomarina</taxon>
    </lineage>
</organism>
<dbReference type="GO" id="GO:0003887">
    <property type="term" value="F:DNA-directed DNA polymerase activity"/>
    <property type="evidence" value="ECO:0007669"/>
    <property type="project" value="InterPro"/>
</dbReference>
<dbReference type="GO" id="GO:0006260">
    <property type="term" value="P:DNA replication"/>
    <property type="evidence" value="ECO:0007669"/>
    <property type="project" value="InterPro"/>
</dbReference>
<proteinExistence type="predicted"/>
<dbReference type="PANTHER" id="PTHR38767">
    <property type="entry name" value="DNA POLYMERASE III SUBUNIT CHI"/>
    <property type="match status" value="1"/>
</dbReference>
<dbReference type="EMBL" id="PIQG01000001">
    <property type="protein sequence ID" value="RUO78992.1"/>
    <property type="molecule type" value="Genomic_DNA"/>
</dbReference>
<reference evidence="1 2" key="1">
    <citation type="journal article" date="2011" name="Front. Microbiol.">
        <title>Genomic signatures of strain selection and enhancement in Bacillus atrophaeus var. globigii, a historical biowarfare simulant.</title>
        <authorList>
            <person name="Gibbons H.S."/>
            <person name="Broomall S.M."/>
            <person name="McNew L.A."/>
            <person name="Daligault H."/>
            <person name="Chapman C."/>
            <person name="Bruce D."/>
            <person name="Karavis M."/>
            <person name="Krepps M."/>
            <person name="McGregor P.A."/>
            <person name="Hong C."/>
            <person name="Park K.H."/>
            <person name="Akmal A."/>
            <person name="Feldman A."/>
            <person name="Lin J.S."/>
            <person name="Chang W.E."/>
            <person name="Higgs B.W."/>
            <person name="Demirev P."/>
            <person name="Lindquist J."/>
            <person name="Liem A."/>
            <person name="Fochler E."/>
            <person name="Read T.D."/>
            <person name="Tapia R."/>
            <person name="Johnson S."/>
            <person name="Bishop-Lilly K.A."/>
            <person name="Detter C."/>
            <person name="Han C."/>
            <person name="Sozhamannan S."/>
            <person name="Rosenzweig C.N."/>
            <person name="Skowronski E.W."/>
        </authorList>
    </citation>
    <scope>NUCLEOTIDE SEQUENCE [LARGE SCALE GENOMIC DNA]</scope>
    <source>
        <strain evidence="1 2">PIT1</strain>
    </source>
</reference>
<keyword evidence="2" id="KW-1185">Reference proteome</keyword>
<dbReference type="PANTHER" id="PTHR38767:SF1">
    <property type="entry name" value="DNA POLYMERASE III SUBUNIT CHI"/>
    <property type="match status" value="1"/>
</dbReference>
<sequence>MTQGLFIVTDNVDAEQLQRLICQQITELWREFRSVRVYCVDQSQAEQLDEALWQQPTEAFVPHNLSGEGPPHGAPVELCWPNCQAPKRRPAAAVNLQREAIATRGLKKLIDWVPSDEAGRELARQRYKVYRSEGVQLETKQAASINDLSD</sequence>
<dbReference type="Pfam" id="PF04364">
    <property type="entry name" value="DNA_pol3_chi"/>
    <property type="match status" value="1"/>
</dbReference>
<dbReference type="GO" id="GO:0032298">
    <property type="term" value="P:positive regulation of DNA-templated DNA replication initiation"/>
    <property type="evidence" value="ECO:0007669"/>
    <property type="project" value="TreeGrafter"/>
</dbReference>
<protein>
    <submittedName>
        <fullName evidence="1">DNA polymerase III subunit chi</fullName>
    </submittedName>
</protein>
<name>A0A432ZM95_9GAMM</name>
<accession>A0A432ZM95</accession>
<evidence type="ECO:0000313" key="1">
    <source>
        <dbReference type="EMBL" id="RUO78992.1"/>
    </source>
</evidence>
<dbReference type="Gene3D" id="3.40.50.10110">
    <property type="entry name" value="DNA polymerase III subunit chi"/>
    <property type="match status" value="1"/>
</dbReference>
<dbReference type="InterPro" id="IPR036768">
    <property type="entry name" value="PolIII_chi_sf"/>
</dbReference>
<dbReference type="RefSeq" id="WP_126824143.1">
    <property type="nucleotide sequence ID" value="NZ_PIQG01000001.1"/>
</dbReference>
<dbReference type="SUPFAM" id="SSF102400">
    <property type="entry name" value="DNA polymerase III chi subunit"/>
    <property type="match status" value="1"/>
</dbReference>
<dbReference type="AlphaFoldDB" id="A0A432ZM95"/>
<dbReference type="Proteomes" id="UP000288279">
    <property type="component" value="Unassembled WGS sequence"/>
</dbReference>
<gene>
    <name evidence="1" type="ORF">CWI83_00260</name>
</gene>